<dbReference type="RefSeq" id="WP_218446672.1">
    <property type="nucleotide sequence ID" value="NZ_JAGSPA010000005.1"/>
</dbReference>
<evidence type="ECO:0000256" key="1">
    <source>
        <dbReference type="SAM" id="MobiDB-lite"/>
    </source>
</evidence>
<dbReference type="PIRSF" id="PIRSF032131">
    <property type="entry name" value="UCP032131"/>
    <property type="match status" value="1"/>
</dbReference>
<dbReference type="InterPro" id="IPR009562">
    <property type="entry name" value="DUF1178"/>
</dbReference>
<keyword evidence="3" id="KW-1185">Reference proteome</keyword>
<organism evidence="2 3">
    <name type="scientific">Pacificimonas pallii</name>
    <dbReference type="NCBI Taxonomy" id="2827236"/>
    <lineage>
        <taxon>Bacteria</taxon>
        <taxon>Pseudomonadati</taxon>
        <taxon>Pseudomonadota</taxon>
        <taxon>Alphaproteobacteria</taxon>
        <taxon>Sphingomonadales</taxon>
        <taxon>Sphingosinicellaceae</taxon>
        <taxon>Pacificimonas</taxon>
    </lineage>
</organism>
<evidence type="ECO:0000313" key="3">
    <source>
        <dbReference type="Proteomes" id="UP000722336"/>
    </source>
</evidence>
<dbReference type="Proteomes" id="UP000722336">
    <property type="component" value="Unassembled WGS sequence"/>
</dbReference>
<protein>
    <submittedName>
        <fullName evidence="2">DUF1178 family protein</fullName>
    </submittedName>
</protein>
<gene>
    <name evidence="2" type="ORF">KCG44_13650</name>
</gene>
<proteinExistence type="predicted"/>
<comment type="caution">
    <text evidence="2">The sequence shown here is derived from an EMBL/GenBank/DDBJ whole genome shotgun (WGS) entry which is preliminary data.</text>
</comment>
<dbReference type="Pfam" id="PF06676">
    <property type="entry name" value="DUF1178"/>
    <property type="match status" value="1"/>
</dbReference>
<evidence type="ECO:0000313" key="2">
    <source>
        <dbReference type="EMBL" id="MBV7257825.1"/>
    </source>
</evidence>
<feature type="region of interest" description="Disordered" evidence="1">
    <location>
        <begin position="60"/>
        <end position="100"/>
    </location>
</feature>
<sequence>MIVYDLKCGGNHVFEAWFGSADDFEAQQQRGLVCCPICNVGTVERLPSLMAIGGKSADAREAGAREGDRTDGHMADVTAAMGGGSASLSPPPPSPAAGQPTDIETAKVMLQKMAKAQADAVAQSDYVGDKFADEARAMHYGEQDARPIYGETRPEDAKALREEGVPAIPLLFPVKQQSDA</sequence>
<dbReference type="EMBL" id="JAGSPA010000005">
    <property type="protein sequence ID" value="MBV7257825.1"/>
    <property type="molecule type" value="Genomic_DNA"/>
</dbReference>
<feature type="compositionally biased region" description="Basic and acidic residues" evidence="1">
    <location>
        <begin position="60"/>
        <end position="74"/>
    </location>
</feature>
<accession>A0ABS6SHD1</accession>
<name>A0ABS6SHD1_9SPHN</name>
<reference evidence="2 3" key="1">
    <citation type="submission" date="2021-04" db="EMBL/GenBank/DDBJ databases">
        <authorList>
            <person name="Pira H."/>
            <person name="Risdian C."/>
            <person name="Wink J."/>
        </authorList>
    </citation>
    <scope>NUCLEOTIDE SEQUENCE [LARGE SCALE GENOMIC DNA]</scope>
    <source>
        <strain evidence="2 3">WHA3</strain>
    </source>
</reference>